<dbReference type="EMBL" id="WHNX01000046">
    <property type="protein sequence ID" value="MPW27190.1"/>
    <property type="molecule type" value="Genomic_DNA"/>
</dbReference>
<dbReference type="Gene3D" id="3.40.50.300">
    <property type="entry name" value="P-loop containing nucleotide triphosphate hydrolases"/>
    <property type="match status" value="1"/>
</dbReference>
<keyword evidence="7" id="KW-1185">Reference proteome</keyword>
<protein>
    <submittedName>
        <fullName evidence="6">ATP-binding cassette domain-containing protein</fullName>
    </submittedName>
</protein>
<keyword evidence="2" id="KW-0813">Transport</keyword>
<dbReference type="RefSeq" id="WP_152806665.1">
    <property type="nucleotide sequence ID" value="NZ_WHNX01000046.1"/>
</dbReference>
<comment type="caution">
    <text evidence="6">The sequence shown here is derived from an EMBL/GenBank/DDBJ whole genome shotgun (WGS) entry which is preliminary data.</text>
</comment>
<name>A0A6A7KCD2_9FIRM</name>
<evidence type="ECO:0000313" key="6">
    <source>
        <dbReference type="EMBL" id="MPW27190.1"/>
    </source>
</evidence>
<evidence type="ECO:0000313" key="7">
    <source>
        <dbReference type="Proteomes" id="UP000440004"/>
    </source>
</evidence>
<dbReference type="Proteomes" id="UP000440004">
    <property type="component" value="Unassembled WGS sequence"/>
</dbReference>
<dbReference type="PANTHER" id="PTHR46743">
    <property type="entry name" value="TEICHOIC ACIDS EXPORT ATP-BINDING PROTEIN TAGH"/>
    <property type="match status" value="1"/>
</dbReference>
<sequence length="405" mass="46225">MENSIEIKDLTKIYKIYKKPWHRVVDVFSKKKRYKPYYALKDLSISIPKGEAIGVLGKNGAGKSTLLKIITGVTSPTKGNISIDGKISALLELTSGFDSELTGIENIYLKALTIGITKKEIEKQLQVIIDFADIGEHIYQPVRTYSSGMKSRLGFAISVNVDPDILIVDEVLSVGDDVFKLKCIEKMEEFKKQGKTIFFVSHSLFTVKTFCNKCMWIKDGELISYGDTGEIMVQYENYLKEERSKEIEKKQQQALENNTQAQILSKKEILQFSNFAFLNANGEKSNKYDYMEKIIFKVDYEVKRPMNGLRWCFTIRDAETREIFGSDKKSEDNLLKEEIGKHTLKVTLEDVMLLPGKYLLSGEVTNATGAMFMSYSNKKPFYINLNKFCGTGIQYIKHSYENKSI</sequence>
<evidence type="ECO:0000259" key="5">
    <source>
        <dbReference type="PROSITE" id="PS50893"/>
    </source>
</evidence>
<dbReference type="InterPro" id="IPR027417">
    <property type="entry name" value="P-loop_NTPase"/>
</dbReference>
<dbReference type="Pfam" id="PF14524">
    <property type="entry name" value="Wzt_C"/>
    <property type="match status" value="1"/>
</dbReference>
<feature type="domain" description="ABC transporter" evidence="5">
    <location>
        <begin position="22"/>
        <end position="244"/>
    </location>
</feature>
<dbReference type="InterPro" id="IPR015860">
    <property type="entry name" value="ABC_transpr_TagH-like"/>
</dbReference>
<dbReference type="GO" id="GO:0005524">
    <property type="term" value="F:ATP binding"/>
    <property type="evidence" value="ECO:0007669"/>
    <property type="project" value="UniProtKB-KW"/>
</dbReference>
<dbReference type="InterPro" id="IPR003593">
    <property type="entry name" value="AAA+_ATPase"/>
</dbReference>
<accession>A0A6A7KCD2</accession>
<dbReference type="InterPro" id="IPR050683">
    <property type="entry name" value="Bact_Polysacc_Export_ATP-bd"/>
</dbReference>
<evidence type="ECO:0000256" key="1">
    <source>
        <dbReference type="ARBA" id="ARBA00005417"/>
    </source>
</evidence>
<dbReference type="SMART" id="SM00382">
    <property type="entry name" value="AAA"/>
    <property type="match status" value="1"/>
</dbReference>
<dbReference type="InterPro" id="IPR003439">
    <property type="entry name" value="ABC_transporter-like_ATP-bd"/>
</dbReference>
<dbReference type="PROSITE" id="PS50893">
    <property type="entry name" value="ABC_TRANSPORTER_2"/>
    <property type="match status" value="1"/>
</dbReference>
<dbReference type="GO" id="GO:0140359">
    <property type="term" value="F:ABC-type transporter activity"/>
    <property type="evidence" value="ECO:0007669"/>
    <property type="project" value="InterPro"/>
</dbReference>
<dbReference type="InterPro" id="IPR029439">
    <property type="entry name" value="Wzt_C"/>
</dbReference>
<dbReference type="Gene3D" id="2.70.50.60">
    <property type="entry name" value="abc- transporter (atp binding component) like domain"/>
    <property type="match status" value="1"/>
</dbReference>
<keyword evidence="4 6" id="KW-0067">ATP-binding</keyword>
<dbReference type="GO" id="GO:0016020">
    <property type="term" value="C:membrane"/>
    <property type="evidence" value="ECO:0007669"/>
    <property type="project" value="InterPro"/>
</dbReference>
<dbReference type="InterPro" id="IPR017871">
    <property type="entry name" value="ABC_transporter-like_CS"/>
</dbReference>
<evidence type="ECO:0000256" key="3">
    <source>
        <dbReference type="ARBA" id="ARBA00022741"/>
    </source>
</evidence>
<dbReference type="CDD" id="cd10147">
    <property type="entry name" value="Wzt_C-like"/>
    <property type="match status" value="1"/>
</dbReference>
<reference evidence="6 7" key="1">
    <citation type="submission" date="2019-10" db="EMBL/GenBank/DDBJ databases">
        <title>Alkalibaculum tamaniensis sp.nov., a new alkaliphilic acetogen, isolated on methoxylated aromatics from a mud volcano.</title>
        <authorList>
            <person name="Khomyakova M.A."/>
            <person name="Merkel A.Y."/>
            <person name="Bonch-Osmolovskaya E.A."/>
            <person name="Slobodkin A.I."/>
        </authorList>
    </citation>
    <scope>NUCLEOTIDE SEQUENCE [LARGE SCALE GENOMIC DNA]</scope>
    <source>
        <strain evidence="6 7">M08DMB</strain>
    </source>
</reference>
<gene>
    <name evidence="6" type="ORF">GC105_15570</name>
</gene>
<keyword evidence="3" id="KW-0547">Nucleotide-binding</keyword>
<organism evidence="6 7">
    <name type="scientific">Alkalibaculum sporogenes</name>
    <dbReference type="NCBI Taxonomy" id="2655001"/>
    <lineage>
        <taxon>Bacteria</taxon>
        <taxon>Bacillati</taxon>
        <taxon>Bacillota</taxon>
        <taxon>Clostridia</taxon>
        <taxon>Eubacteriales</taxon>
        <taxon>Eubacteriaceae</taxon>
        <taxon>Alkalibaculum</taxon>
    </lineage>
</organism>
<evidence type="ECO:0000256" key="2">
    <source>
        <dbReference type="ARBA" id="ARBA00022448"/>
    </source>
</evidence>
<dbReference type="Pfam" id="PF00005">
    <property type="entry name" value="ABC_tran"/>
    <property type="match status" value="1"/>
</dbReference>
<evidence type="ECO:0000256" key="4">
    <source>
        <dbReference type="ARBA" id="ARBA00022840"/>
    </source>
</evidence>
<proteinExistence type="inferred from homology"/>
<dbReference type="PROSITE" id="PS00211">
    <property type="entry name" value="ABC_TRANSPORTER_1"/>
    <property type="match status" value="1"/>
</dbReference>
<dbReference type="GO" id="GO:0016887">
    <property type="term" value="F:ATP hydrolysis activity"/>
    <property type="evidence" value="ECO:0007669"/>
    <property type="project" value="InterPro"/>
</dbReference>
<dbReference type="AlphaFoldDB" id="A0A6A7KCD2"/>
<dbReference type="SUPFAM" id="SSF52540">
    <property type="entry name" value="P-loop containing nucleoside triphosphate hydrolases"/>
    <property type="match status" value="1"/>
</dbReference>
<comment type="similarity">
    <text evidence="1">Belongs to the ABC transporter superfamily.</text>
</comment>
<dbReference type="CDD" id="cd03220">
    <property type="entry name" value="ABC_KpsT_Wzt"/>
    <property type="match status" value="1"/>
</dbReference>
<dbReference type="PANTHER" id="PTHR46743:SF2">
    <property type="entry name" value="TEICHOIC ACIDS EXPORT ATP-BINDING PROTEIN TAGH"/>
    <property type="match status" value="1"/>
</dbReference>